<keyword evidence="2" id="KW-1185">Reference proteome</keyword>
<gene>
    <name evidence="1" type="ORF">P857_117</name>
</gene>
<evidence type="ECO:0000313" key="2">
    <source>
        <dbReference type="Proteomes" id="UP000018951"/>
    </source>
</evidence>
<sequence>MLSLKGLFELLGFQEQQYNAVGRIFHFMSCRGQYDQAKLTPDDLDEFLESRLADDTKMGGVVAFINIVQKMRYDLRGCGERQEMKDVKLPYEGFNKDVEEYGILDAIEPNKTSNTRYVIFGCAEVGLRKRMNFIKGVLEENKNVICLAGDRALWADYTGSDEQLYIHGESSTFNLIEKLNPRHNIEDIKKQINTYCDKNKQEIINGKLKITKVREEIIKMNSTIKWPTESDLARYLAHEILGIDDVRVVEGEKDPAINRPTTDTTVVALYKYDAKHNYTGYSCFVSNAPHICKQNVSVKKYYPKSDTCGSGVDLDTMQKSSSILEAICGHLFEAGESLRQKNVEIMQQNSNVGLHLTNASGEAVSLIPEGRG</sequence>
<proteinExistence type="predicted"/>
<organism evidence="1 2">
    <name type="scientific">Candidatus Xenolissoclinum pacificiensis L6</name>
    <dbReference type="NCBI Taxonomy" id="1401685"/>
    <lineage>
        <taxon>Bacteria</taxon>
        <taxon>Pseudomonadati</taxon>
        <taxon>Pseudomonadota</taxon>
        <taxon>Alphaproteobacteria</taxon>
        <taxon>Rickettsiales</taxon>
        <taxon>Anaplasmataceae</taxon>
        <taxon>Candidatus Xenolissoclinum</taxon>
    </lineage>
</organism>
<comment type="caution">
    <text evidence="1">The sequence shown here is derived from an EMBL/GenBank/DDBJ whole genome shotgun (WGS) entry which is preliminary data.</text>
</comment>
<dbReference type="AlphaFoldDB" id="W2V063"/>
<protein>
    <submittedName>
        <fullName evidence="1">Uncharacterized protein</fullName>
    </submittedName>
</protein>
<reference evidence="1 2" key="1">
    <citation type="journal article" date="2013" name="PLoS ONE">
        <title>Bacterial endosymbiosis in a chordate host: long-term co-evolution and conservation of secondary metabolism.</title>
        <authorList>
            <person name="Kwan J.C."/>
            <person name="Schmidt E.W."/>
        </authorList>
    </citation>
    <scope>NUCLEOTIDE SEQUENCE [LARGE SCALE GENOMIC DNA]</scope>
    <source>
        <strain evidence="2">L6</strain>
    </source>
</reference>
<accession>W2V063</accession>
<dbReference type="EMBL" id="AXCJ01000009">
    <property type="protein sequence ID" value="ETO91042.1"/>
    <property type="molecule type" value="Genomic_DNA"/>
</dbReference>
<dbReference type="Proteomes" id="UP000018951">
    <property type="component" value="Unassembled WGS sequence"/>
</dbReference>
<name>W2V063_9RICK</name>
<evidence type="ECO:0000313" key="1">
    <source>
        <dbReference type="EMBL" id="ETO91042.1"/>
    </source>
</evidence>